<keyword evidence="1" id="KW-1133">Transmembrane helix</keyword>
<feature type="transmembrane region" description="Helical" evidence="1">
    <location>
        <begin position="300"/>
        <end position="317"/>
    </location>
</feature>
<evidence type="ECO:0000313" key="2">
    <source>
        <dbReference type="EMBL" id="SET05966.1"/>
    </source>
</evidence>
<feature type="transmembrane region" description="Helical" evidence="1">
    <location>
        <begin position="203"/>
        <end position="222"/>
    </location>
</feature>
<reference evidence="3" key="1">
    <citation type="submission" date="2016-10" db="EMBL/GenBank/DDBJ databases">
        <authorList>
            <person name="Varghese N."/>
            <person name="Submissions S."/>
        </authorList>
    </citation>
    <scope>NUCLEOTIDE SEQUENCE [LARGE SCALE GENOMIC DNA]</scope>
    <source>
        <strain evidence="3">CGMCC 1.3566</strain>
    </source>
</reference>
<feature type="transmembrane region" description="Helical" evidence="1">
    <location>
        <begin position="114"/>
        <end position="139"/>
    </location>
</feature>
<proteinExistence type="predicted"/>
<gene>
    <name evidence="2" type="ORF">SAMN05421676_102466</name>
</gene>
<name>A0A1I0BHF8_9BACI</name>
<feature type="transmembrane region" description="Helical" evidence="1">
    <location>
        <begin position="73"/>
        <end position="93"/>
    </location>
</feature>
<dbReference type="OrthoDB" id="2958038at2"/>
<dbReference type="EMBL" id="FOHJ01000002">
    <property type="protein sequence ID" value="SET05966.1"/>
    <property type="molecule type" value="Genomic_DNA"/>
</dbReference>
<keyword evidence="3" id="KW-1185">Reference proteome</keyword>
<feature type="transmembrane region" description="Helical" evidence="1">
    <location>
        <begin position="392"/>
        <end position="414"/>
    </location>
</feature>
<evidence type="ECO:0000313" key="3">
    <source>
        <dbReference type="Proteomes" id="UP000199095"/>
    </source>
</evidence>
<protein>
    <submittedName>
        <fullName evidence="2">Uncharacterized protein</fullName>
    </submittedName>
</protein>
<keyword evidence="1" id="KW-0812">Transmembrane</keyword>
<feature type="transmembrane region" description="Helical" evidence="1">
    <location>
        <begin position="29"/>
        <end position="53"/>
    </location>
</feature>
<organism evidence="2 3">
    <name type="scientific">Salinibacillus kushneri</name>
    <dbReference type="NCBI Taxonomy" id="237682"/>
    <lineage>
        <taxon>Bacteria</taxon>
        <taxon>Bacillati</taxon>
        <taxon>Bacillota</taxon>
        <taxon>Bacilli</taxon>
        <taxon>Bacillales</taxon>
        <taxon>Bacillaceae</taxon>
        <taxon>Salinibacillus</taxon>
    </lineage>
</organism>
<keyword evidence="1" id="KW-0472">Membrane</keyword>
<evidence type="ECO:0000256" key="1">
    <source>
        <dbReference type="SAM" id="Phobius"/>
    </source>
</evidence>
<feature type="transmembrane region" description="Helical" evidence="1">
    <location>
        <begin position="145"/>
        <end position="166"/>
    </location>
</feature>
<sequence length="476" mass="56063">MSNVPSLYPTLKWLKRNRFKKKLALYKQVINMFMDLTLAIYLSVFGLISLIAIRDWFHSFEFFTIFEQLSYEWVFTFFIAIIIRSLIISFRNPGFYVTTTEFQLSLLPYSREKIWLYNVIETMIKTVVQLFLIHLILYIFTPVTFATTGLLFIALLCGQLLGRVIQWRLFQINGINKIWIPLFSIVLLIGLRTMVLFTSIPVIPVMWVGFILGFLLTIFLSMNHPLKNVDWPKVISFSDVVIWNMMVVQQMTKTSIKPSRKYQFLTKVLQGEKASRPFEYQISKITVRLWRSLFKDQLEVVIRTIGVILLLVVVFGFQGEWQLGIAIALGIFVLNQISGSMFMYQFQQPITRFIPWRVTEWFKSYYKWFVFVLIFFIIIFSGMHFLKGLSLLAILGNVVLYFLWVSFDLEMCVAPKVRRLMGIWNGNEWFFAGRMMGMVIIFFSIQNPWISVVFAVLILYTRFSRMTIIPDEITLK</sequence>
<dbReference type="RefSeq" id="WP_093132432.1">
    <property type="nucleotide sequence ID" value="NZ_FOHJ01000002.1"/>
</dbReference>
<feature type="transmembrane region" description="Helical" evidence="1">
    <location>
        <begin position="365"/>
        <end position="386"/>
    </location>
</feature>
<dbReference type="Proteomes" id="UP000199095">
    <property type="component" value="Unassembled WGS sequence"/>
</dbReference>
<dbReference type="STRING" id="237682.SAMN05421676_102466"/>
<dbReference type="AlphaFoldDB" id="A0A1I0BHF8"/>
<accession>A0A1I0BHF8</accession>
<feature type="transmembrane region" description="Helical" evidence="1">
    <location>
        <begin position="435"/>
        <end position="460"/>
    </location>
</feature>
<feature type="transmembrane region" description="Helical" evidence="1">
    <location>
        <begin position="323"/>
        <end position="344"/>
    </location>
</feature>
<feature type="transmembrane region" description="Helical" evidence="1">
    <location>
        <begin position="178"/>
        <end position="197"/>
    </location>
</feature>